<feature type="transmembrane region" description="Helical" evidence="2">
    <location>
        <begin position="184"/>
        <end position="202"/>
    </location>
</feature>
<feature type="region of interest" description="Disordered" evidence="1">
    <location>
        <begin position="1"/>
        <end position="124"/>
    </location>
</feature>
<dbReference type="EMBL" id="RXHJ01000010">
    <property type="protein sequence ID" value="RSZ62752.1"/>
    <property type="molecule type" value="Genomic_DNA"/>
</dbReference>
<feature type="compositionally biased region" description="Basic and acidic residues" evidence="1">
    <location>
        <begin position="66"/>
        <end position="81"/>
    </location>
</feature>
<evidence type="ECO:0000313" key="3">
    <source>
        <dbReference type="EMBL" id="RSZ62752.1"/>
    </source>
</evidence>
<keyword evidence="2" id="KW-0472">Membrane</keyword>
<sequence>MNAHSPTRIPKFIPGPCSLGSVKLPWQKSDDPSPTDPAEKQSPVPEETPVDLPRGYTPPKGRPTPKRREVEIERGIIRDPKAPASAAQAQAQRRDLKKSMSKEEWKAYKAKERDANRSRQREVQKAMDAGDERYLLARDQGPERRFVRDWIDSRRFINNVVLPVALALLVIMFIGTWAPTLANIMSLFAMGLMVVFFIEGVVTGRRVNQAVRAKFPETTAAGIGLGFYAYSRMTQPRKWRSPKPRVDIGEQV</sequence>
<gene>
    <name evidence="3" type="ORF">EAH68_08970</name>
</gene>
<dbReference type="OrthoDB" id="5194448at2"/>
<protein>
    <submittedName>
        <fullName evidence="3">DUF3043 domain-containing protein</fullName>
    </submittedName>
</protein>
<keyword evidence="2" id="KW-1133">Transmembrane helix</keyword>
<comment type="caution">
    <text evidence="3">The sequence shown here is derived from an EMBL/GenBank/DDBJ whole genome shotgun (WGS) entry which is preliminary data.</text>
</comment>
<reference evidence="3 4" key="1">
    <citation type="submission" date="2018-12" db="EMBL/GenBank/DDBJ databases">
        <title>YIM 101343 draft genome.</title>
        <authorList>
            <person name="Chen X."/>
        </authorList>
    </citation>
    <scope>NUCLEOTIDE SEQUENCE [LARGE SCALE GENOMIC DNA]</scope>
    <source>
        <strain evidence="3 4">YIM 101343</strain>
    </source>
</reference>
<feature type="transmembrane region" description="Helical" evidence="2">
    <location>
        <begin position="156"/>
        <end position="178"/>
    </location>
</feature>
<name>A0A430HXD2_9CORY</name>
<evidence type="ECO:0000313" key="4">
    <source>
        <dbReference type="Proteomes" id="UP000274907"/>
    </source>
</evidence>
<organism evidence="3 4">
    <name type="scientific">Corynebacterium hylobatis</name>
    <dbReference type="NCBI Taxonomy" id="1859290"/>
    <lineage>
        <taxon>Bacteria</taxon>
        <taxon>Bacillati</taxon>
        <taxon>Actinomycetota</taxon>
        <taxon>Actinomycetes</taxon>
        <taxon>Mycobacteriales</taxon>
        <taxon>Corynebacteriaceae</taxon>
        <taxon>Corynebacterium</taxon>
    </lineage>
</organism>
<keyword evidence="4" id="KW-1185">Reference proteome</keyword>
<accession>A0A430HXD2</accession>
<dbReference type="InterPro" id="IPR021403">
    <property type="entry name" value="DUF3043"/>
</dbReference>
<feature type="compositionally biased region" description="Low complexity" evidence="1">
    <location>
        <begin position="82"/>
        <end position="91"/>
    </location>
</feature>
<dbReference type="Proteomes" id="UP000274907">
    <property type="component" value="Unassembled WGS sequence"/>
</dbReference>
<dbReference type="AlphaFoldDB" id="A0A430HXD2"/>
<proteinExistence type="predicted"/>
<evidence type="ECO:0000256" key="1">
    <source>
        <dbReference type="SAM" id="MobiDB-lite"/>
    </source>
</evidence>
<keyword evidence="2" id="KW-0812">Transmembrane</keyword>
<evidence type="ECO:0000256" key="2">
    <source>
        <dbReference type="SAM" id="Phobius"/>
    </source>
</evidence>
<dbReference type="Pfam" id="PF11241">
    <property type="entry name" value="DUF3043"/>
    <property type="match status" value="1"/>
</dbReference>
<feature type="compositionally biased region" description="Basic and acidic residues" evidence="1">
    <location>
        <begin position="92"/>
        <end position="124"/>
    </location>
</feature>